<proteinExistence type="predicted"/>
<dbReference type="InterPro" id="IPR014710">
    <property type="entry name" value="RmlC-like_jellyroll"/>
</dbReference>
<organism evidence="3 4">
    <name type="scientific">Cyclostephanos tholiformis</name>
    <dbReference type="NCBI Taxonomy" id="382380"/>
    <lineage>
        <taxon>Eukaryota</taxon>
        <taxon>Sar</taxon>
        <taxon>Stramenopiles</taxon>
        <taxon>Ochrophyta</taxon>
        <taxon>Bacillariophyta</taxon>
        <taxon>Coscinodiscophyceae</taxon>
        <taxon>Thalassiosirophycidae</taxon>
        <taxon>Stephanodiscales</taxon>
        <taxon>Stephanodiscaceae</taxon>
        <taxon>Cyclostephanos</taxon>
    </lineage>
</organism>
<dbReference type="Gene3D" id="2.60.120.10">
    <property type="entry name" value="Jelly Rolls"/>
    <property type="match status" value="1"/>
</dbReference>
<evidence type="ECO:0000313" key="4">
    <source>
        <dbReference type="Proteomes" id="UP001530377"/>
    </source>
</evidence>
<dbReference type="PANTHER" id="PTHR33271:SF22">
    <property type="entry name" value="OS04G0445200 PROTEIN"/>
    <property type="match status" value="1"/>
</dbReference>
<dbReference type="CDD" id="cd02227">
    <property type="entry name" value="cupin_TM1112-like"/>
    <property type="match status" value="1"/>
</dbReference>
<dbReference type="Proteomes" id="UP001530377">
    <property type="component" value="Unassembled WGS sequence"/>
</dbReference>
<feature type="transmembrane region" description="Helical" evidence="1">
    <location>
        <begin position="12"/>
        <end position="35"/>
    </location>
</feature>
<sequence length="150" mass="16821">MAVKPNPLVPYYHLLVVVVSVFVQLSVITTSHAFVVHRANYHYSAPPISITRRDMSVDKPEIVVVSKPDEDFLAKKGVFKWGTWGCPASKFPWTYDSNESCYLLKGKVTVTPSDGRKAVTIARGDFATFPAGMSCTWDVEEAVEKHYTFF</sequence>
<accession>A0ABD3R864</accession>
<dbReference type="PANTHER" id="PTHR33271">
    <property type="entry name" value="OS04G0445200 PROTEIN"/>
    <property type="match status" value="1"/>
</dbReference>
<reference evidence="3 4" key="1">
    <citation type="submission" date="2024-10" db="EMBL/GenBank/DDBJ databases">
        <title>Updated reference genomes for cyclostephanoid diatoms.</title>
        <authorList>
            <person name="Roberts W.R."/>
            <person name="Alverson A.J."/>
        </authorList>
    </citation>
    <scope>NUCLEOTIDE SEQUENCE [LARGE SCALE GENOMIC DNA]</scope>
    <source>
        <strain evidence="3 4">AJA228-03</strain>
    </source>
</reference>
<keyword evidence="1" id="KW-0812">Transmembrane</keyword>
<dbReference type="InterPro" id="IPR008579">
    <property type="entry name" value="UGlyAH_Cupin_dom"/>
</dbReference>
<dbReference type="EMBL" id="JALLPB020000429">
    <property type="protein sequence ID" value="KAL3809202.1"/>
    <property type="molecule type" value="Genomic_DNA"/>
</dbReference>
<dbReference type="SUPFAM" id="SSF51182">
    <property type="entry name" value="RmlC-like cupins"/>
    <property type="match status" value="1"/>
</dbReference>
<evidence type="ECO:0000259" key="2">
    <source>
        <dbReference type="Pfam" id="PF05899"/>
    </source>
</evidence>
<comment type="caution">
    <text evidence="3">The sequence shown here is derived from an EMBL/GenBank/DDBJ whole genome shotgun (WGS) entry which is preliminary data.</text>
</comment>
<keyword evidence="4" id="KW-1185">Reference proteome</keyword>
<dbReference type="Pfam" id="PF05899">
    <property type="entry name" value="Cupin_3"/>
    <property type="match status" value="1"/>
</dbReference>
<protein>
    <recommendedName>
        <fullName evidence="2">(S)-ureidoglycine aminohydrolase cupin domain-containing protein</fullName>
    </recommendedName>
</protein>
<dbReference type="AlphaFoldDB" id="A0ABD3R864"/>
<dbReference type="InterPro" id="IPR011051">
    <property type="entry name" value="RmlC_Cupin_sf"/>
</dbReference>
<keyword evidence="1" id="KW-1133">Transmembrane helix</keyword>
<gene>
    <name evidence="3" type="ORF">ACHAXA_000731</name>
</gene>
<evidence type="ECO:0000256" key="1">
    <source>
        <dbReference type="SAM" id="Phobius"/>
    </source>
</evidence>
<evidence type="ECO:0000313" key="3">
    <source>
        <dbReference type="EMBL" id="KAL3809202.1"/>
    </source>
</evidence>
<keyword evidence="1" id="KW-0472">Membrane</keyword>
<feature type="domain" description="(S)-ureidoglycine aminohydrolase cupin" evidence="2">
    <location>
        <begin position="74"/>
        <end position="147"/>
    </location>
</feature>
<name>A0ABD3R864_9STRA</name>